<dbReference type="EMBL" id="PDET01000012">
    <property type="protein sequence ID" value="PRD14208.1"/>
    <property type="molecule type" value="Genomic_DNA"/>
</dbReference>
<accession>A0A2S9I8T6</accession>
<name>A0A2S9I8T6_9GAMM</name>
<keyword evidence="2" id="KW-1185">Reference proteome</keyword>
<evidence type="ECO:0000313" key="2">
    <source>
        <dbReference type="Proteomes" id="UP000239181"/>
    </source>
</evidence>
<dbReference type="Proteomes" id="UP000239181">
    <property type="component" value="Unassembled WGS sequence"/>
</dbReference>
<proteinExistence type="predicted"/>
<evidence type="ECO:0000313" key="1">
    <source>
        <dbReference type="EMBL" id="PRD14208.1"/>
    </source>
</evidence>
<reference evidence="1 2" key="1">
    <citation type="submission" date="2017-10" db="EMBL/GenBank/DDBJ databases">
        <title>Draft genome of two endophytic bacteria isolated from 'guarana' Paullinia cupana (Mart.) Ducke.</title>
        <authorList>
            <person name="Siqueira K.A."/>
            <person name="Liotti R.G."/>
            <person name="Mendes T.A."/>
            <person name="Soares M.A."/>
        </authorList>
    </citation>
    <scope>NUCLEOTIDE SEQUENCE [LARGE SCALE GENOMIC DNA]</scope>
    <source>
        <strain evidence="1 2">342</strain>
    </source>
</reference>
<dbReference type="AlphaFoldDB" id="A0A2S9I8T6"/>
<comment type="caution">
    <text evidence="1">The sequence shown here is derived from an EMBL/GenBank/DDBJ whole genome shotgun (WGS) entry which is preliminary data.</text>
</comment>
<organism evidence="1 2">
    <name type="scientific">Pantoea coffeiphila</name>
    <dbReference type="NCBI Taxonomy" id="1465635"/>
    <lineage>
        <taxon>Bacteria</taxon>
        <taxon>Pseudomonadati</taxon>
        <taxon>Pseudomonadota</taxon>
        <taxon>Gammaproteobacteria</taxon>
        <taxon>Enterobacterales</taxon>
        <taxon>Erwiniaceae</taxon>
        <taxon>Pantoea</taxon>
    </lineage>
</organism>
<gene>
    <name evidence="1" type="ORF">CQW29_16675</name>
</gene>
<dbReference type="RefSeq" id="WP_216364376.1">
    <property type="nucleotide sequence ID" value="NZ_PDET01000012.1"/>
</dbReference>
<sequence length="220" mass="25108">MKNKEQAKTDKIDSVLIGDEDGYRTISPSNVALLRSWFKLSGGSAAQDIMLQRLDEAIAERQPLTDTDQRFFAHSYRAMQRCASACGPKGINIDVWNNCHIAAMEDFRLADDPLLLYTPEALKADDLQQAPCHSRDYLEFLVRNESIVNVVCSLFADPAHIVSFPYLDRLYSRYRPEVHRNLEFSSSIEVLLSENGPLEIVQNMKIRRGAAWRMPELKKM</sequence>
<protein>
    <submittedName>
        <fullName evidence="1">Uncharacterized protein</fullName>
    </submittedName>
</protein>